<feature type="modified residue" description="N6-(pyridoxal phosphate)lysine" evidence="12">
    <location>
        <position position="706"/>
    </location>
</feature>
<evidence type="ECO:0000256" key="10">
    <source>
        <dbReference type="ARBA" id="ARBA00023239"/>
    </source>
</evidence>
<dbReference type="Gene3D" id="2.40.37.10">
    <property type="entry name" value="Lyase, Ornithine Decarboxylase, Chain A, domain 1"/>
    <property type="match status" value="2"/>
</dbReference>
<evidence type="ECO:0000256" key="11">
    <source>
        <dbReference type="ARBA" id="ARBA00049309"/>
    </source>
</evidence>
<dbReference type="Gene3D" id="3.20.20.10">
    <property type="entry name" value="Alanine racemase"/>
    <property type="match status" value="3"/>
</dbReference>
<accession>A0A6V7QN65</accession>
<evidence type="ECO:0000256" key="8">
    <source>
        <dbReference type="ARBA" id="ARBA00022898"/>
    </source>
</evidence>
<dbReference type="PRINTS" id="PR01179">
    <property type="entry name" value="ODADCRBXLASE"/>
</dbReference>
<evidence type="ECO:0000256" key="1">
    <source>
        <dbReference type="ARBA" id="ARBA00001933"/>
    </source>
</evidence>
<dbReference type="PANTHER" id="PTHR43295:SF2">
    <property type="entry name" value="ARGININE DECARBOXYLASE 2"/>
    <property type="match status" value="1"/>
</dbReference>
<feature type="active site" description="Proton donor" evidence="12">
    <location>
        <position position="1071"/>
    </location>
</feature>
<evidence type="ECO:0000256" key="13">
    <source>
        <dbReference type="RuleBase" id="RU003740"/>
    </source>
</evidence>
<comment type="pathway">
    <text evidence="3 13">Amine and polyamine biosynthesis; agmatine biosynthesis; agmatine from L-arginine: step 1/1.</text>
</comment>
<keyword evidence="9 13" id="KW-0745">Spermidine biosynthesis</keyword>
<dbReference type="InterPro" id="IPR022644">
    <property type="entry name" value="De-COase2_N"/>
</dbReference>
<dbReference type="UniPathway" id="UPA00186">
    <property type="reaction ID" value="UER00284"/>
</dbReference>
<dbReference type="PRINTS" id="PR01180">
    <property type="entry name" value="ARGDCRBXLASE"/>
</dbReference>
<evidence type="ECO:0000256" key="2">
    <source>
        <dbReference type="ARBA" id="ARBA00001946"/>
    </source>
</evidence>
<keyword evidence="8 12" id="KW-0663">Pyridoxal phosphate</keyword>
<dbReference type="GO" id="GO:0008792">
    <property type="term" value="F:arginine decarboxylase activity"/>
    <property type="evidence" value="ECO:0007669"/>
    <property type="project" value="UniProtKB-EC"/>
</dbReference>
<comment type="catalytic activity">
    <reaction evidence="11 13">
        <text>L-arginine + H(+) = agmatine + CO2</text>
        <dbReference type="Rhea" id="RHEA:17641"/>
        <dbReference type="ChEBI" id="CHEBI:15378"/>
        <dbReference type="ChEBI" id="CHEBI:16526"/>
        <dbReference type="ChEBI" id="CHEBI:32682"/>
        <dbReference type="ChEBI" id="CHEBI:58145"/>
        <dbReference type="EC" id="4.1.1.19"/>
    </reaction>
</comment>
<evidence type="ECO:0000256" key="3">
    <source>
        <dbReference type="ARBA" id="ARBA00004773"/>
    </source>
</evidence>
<dbReference type="InterPro" id="IPR029066">
    <property type="entry name" value="PLP-binding_barrel"/>
</dbReference>
<dbReference type="InterPro" id="IPR002985">
    <property type="entry name" value="Arg_decrbxlase"/>
</dbReference>
<keyword evidence="10 13" id="KW-0456">Lyase</keyword>
<feature type="domain" description="Orn/DAP/Arg decarboxylase 2 N-terminal" evidence="15">
    <location>
        <begin position="698"/>
        <end position="936"/>
    </location>
</feature>
<dbReference type="GO" id="GO:0006527">
    <property type="term" value="P:L-arginine catabolic process"/>
    <property type="evidence" value="ECO:0007669"/>
    <property type="project" value="InterPro"/>
</dbReference>
<dbReference type="InterPro" id="IPR000183">
    <property type="entry name" value="Orn/DAP/Arg_de-COase"/>
</dbReference>
<proteinExistence type="inferred from homology"/>
<protein>
    <recommendedName>
        <fullName evidence="5 13">Arginine decarboxylase</fullName>
        <ecNumber evidence="5 13">4.1.1.19</ecNumber>
    </recommendedName>
</protein>
<evidence type="ECO:0000256" key="5">
    <source>
        <dbReference type="ARBA" id="ARBA00012426"/>
    </source>
</evidence>
<comment type="cofactor">
    <cofactor evidence="1 12 13">
        <name>pyridoxal 5'-phosphate</name>
        <dbReference type="ChEBI" id="CHEBI:597326"/>
    </cofactor>
</comment>
<keyword evidence="6 13" id="KW-0210">Decarboxylase</keyword>
<dbReference type="EC" id="4.1.1.19" evidence="5 13"/>
<dbReference type="GO" id="GO:0008295">
    <property type="term" value="P:spermidine biosynthetic process"/>
    <property type="evidence" value="ECO:0007669"/>
    <property type="project" value="UniProtKB-KW"/>
</dbReference>
<organism evidence="16">
    <name type="scientific">Ananas comosus var. bracteatus</name>
    <name type="common">red pineapple</name>
    <dbReference type="NCBI Taxonomy" id="296719"/>
    <lineage>
        <taxon>Eukaryota</taxon>
        <taxon>Viridiplantae</taxon>
        <taxon>Streptophyta</taxon>
        <taxon>Embryophyta</taxon>
        <taxon>Tracheophyta</taxon>
        <taxon>Spermatophyta</taxon>
        <taxon>Magnoliopsida</taxon>
        <taxon>Liliopsida</taxon>
        <taxon>Poales</taxon>
        <taxon>Bromeliaceae</taxon>
        <taxon>Bromelioideae</taxon>
        <taxon>Ananas</taxon>
    </lineage>
</organism>
<evidence type="ECO:0000256" key="12">
    <source>
        <dbReference type="PIRSR" id="PIRSR600183-50"/>
    </source>
</evidence>
<evidence type="ECO:0000256" key="6">
    <source>
        <dbReference type="ARBA" id="ARBA00022793"/>
    </source>
</evidence>
<dbReference type="AlphaFoldDB" id="A0A6V7QN65"/>
<evidence type="ECO:0000256" key="14">
    <source>
        <dbReference type="SAM" id="MobiDB-lite"/>
    </source>
</evidence>
<dbReference type="SUPFAM" id="SSF50621">
    <property type="entry name" value="Alanine racemase C-terminal domain-like"/>
    <property type="match status" value="2"/>
</dbReference>
<feature type="region of interest" description="Disordered" evidence="14">
    <location>
        <begin position="265"/>
        <end position="291"/>
    </location>
</feature>
<dbReference type="InterPro" id="IPR022653">
    <property type="entry name" value="De-COase2_pyr-phos_BS"/>
</dbReference>
<evidence type="ECO:0000256" key="9">
    <source>
        <dbReference type="ARBA" id="ARBA00023066"/>
    </source>
</evidence>
<name>A0A6V7QN65_ANACO</name>
<sequence length="1152" mass="124969">MSTNYGYLYNIAGWGDPYFTVDSSGNVSVKIHGVETNPAQEIDLLAAVKAATEKKLQFPLILRFPDVLKHRLDSLNAAFANAIKYTGYTSHYQGVFPVKVNQNKHVVDDLVGFGKHYNFGLEAGSKPELLLAMNSLINGSPEAYLVCNGYKDMDYVSLALVARSINFNTIIVLELEEEVDTVVRASQALGVRPVLGIRARLLTTNPGHFGSTSGKHGKFGLLEAQIYAVAKKLKDLGMLDCLKLLHFHIGSQIPTTSIISSAVLRQPGEDGGTDGHPRHRRGARIDYDGTRSGSSDMSVAYGLEEYASAVVQAAKLVCNQKGVPHPVLCSESGRALVSHHSILIYDALVAVEEPGDSVTSDELISRLDELVGNPTTLHANIKSVVQSEDGNNNASLAHADQLNKHGIEIFKLSRRLAKQLEAAGETTYAYHANLSVFSLTPDFWGIKQLFPILPIHRLNEKPTQKGRLIDLTCDSDGKIDKFIGGAQTLPLHALEQNGGGYYIGTFLAGAYQEALGSKHNLFGGPNLVRVESAGGFGGFRVVVVGAGPTAADQLKVMHHDPDEMMQAIAKRAKEAGHWTPKEQKIVESVFCTMPYLFGEAEERHLIMSTNYGYLYNIAGWGDPYFAVNSSGNVSVKIHGVETNPAQEIDLLAAVKKAITTKNLQFPLILRFPDVLKHRLDALNVAFANAIKYTGYTSHYQGVFPVKVNQNKHVVDDLVKFGKHYSFGLEAGSKPELLLAMHSLINGSPKAYLVCNGYKDMDYVFLALVARSINFNTIIVLELEDEVDTVVRASQALGVRPVLGIRARLLTTIPGHFGSTSGKHGKFGLLEAQIYAVAEKLKELNMLDCLKLLHFHIGSQIPTTSIISNGAPMGTLDIGGGLGIDYDGTRSGSSDMSVAYGFEEYASAVVQAARLVSDQNGVAHPVLCSESGRALVSHHSILIYDALSAVEEPSDSVTSAELISRLDELVGNPTTLHANLKSAIQSKDGSNNTSLTHADQLKKHGVEIFKLSRRLAKQLEAAEETTYAYHMNLSVFSLTPDFWGIKQLFPILPIHQLNEKPTQKGRLIDLTCDSDGKVDQFIGGAQTLPLHALEQSGGGYYIGTFLAGAYQESLGSRHNLFGGPNLVRVESTYSLGGTFRVVVVGAGPMQRIS</sequence>
<dbReference type="SUPFAM" id="SSF51419">
    <property type="entry name" value="PLP-binding barrel"/>
    <property type="match status" value="2"/>
</dbReference>
<comment type="cofactor">
    <cofactor evidence="2 13">
        <name>Mg(2+)</name>
        <dbReference type="ChEBI" id="CHEBI:18420"/>
    </cofactor>
</comment>
<dbReference type="PANTHER" id="PTHR43295">
    <property type="entry name" value="ARGININE DECARBOXYLASE"/>
    <property type="match status" value="1"/>
</dbReference>
<evidence type="ECO:0000313" key="16">
    <source>
        <dbReference type="EMBL" id="CAD1844573.1"/>
    </source>
</evidence>
<dbReference type="Gene3D" id="1.20.58.930">
    <property type="match status" value="1"/>
</dbReference>
<reference evidence="16" key="1">
    <citation type="submission" date="2020-07" db="EMBL/GenBank/DDBJ databases">
        <authorList>
            <person name="Lin J."/>
        </authorList>
    </citation>
    <scope>NUCLEOTIDE SEQUENCE</scope>
</reference>
<evidence type="ECO:0000256" key="7">
    <source>
        <dbReference type="ARBA" id="ARBA00022842"/>
    </source>
</evidence>
<gene>
    <name evidence="16" type="ORF">CB5_LOCUS27784</name>
</gene>
<dbReference type="CDD" id="cd06830">
    <property type="entry name" value="PLPDE_III_ADC"/>
    <property type="match status" value="2"/>
</dbReference>
<dbReference type="PROSITE" id="PS00878">
    <property type="entry name" value="ODR_DC_2_1"/>
    <property type="match status" value="2"/>
</dbReference>
<dbReference type="Pfam" id="PF02784">
    <property type="entry name" value="Orn_Arg_deC_N"/>
    <property type="match status" value="2"/>
</dbReference>
<comment type="similarity">
    <text evidence="4 13">Belongs to the Orn/Lys/Arg decarboxylase class-II family. SpeA subfamily.</text>
</comment>
<dbReference type="EMBL" id="LR862137">
    <property type="protein sequence ID" value="CAD1844573.1"/>
    <property type="molecule type" value="Genomic_DNA"/>
</dbReference>
<dbReference type="NCBIfam" id="NF003763">
    <property type="entry name" value="PRK05354.1"/>
    <property type="match status" value="2"/>
</dbReference>
<dbReference type="InterPro" id="IPR009006">
    <property type="entry name" value="Ala_racemase/Decarboxylase_C"/>
</dbReference>
<keyword evidence="7 13" id="KW-0460">Magnesium</keyword>
<feature type="domain" description="Orn/DAP/Arg decarboxylase 2 N-terminal" evidence="15">
    <location>
        <begin position="87"/>
        <end position="338"/>
    </location>
</feature>
<evidence type="ECO:0000256" key="4">
    <source>
        <dbReference type="ARBA" id="ARBA00008357"/>
    </source>
</evidence>
<evidence type="ECO:0000259" key="15">
    <source>
        <dbReference type="Pfam" id="PF02784"/>
    </source>
</evidence>